<dbReference type="GO" id="GO:0004757">
    <property type="term" value="F:sepiapterin reductase (NADP+) activity"/>
    <property type="evidence" value="ECO:0007669"/>
    <property type="project" value="TreeGrafter"/>
</dbReference>
<dbReference type="OrthoDB" id="197535at2759"/>
<dbReference type="EMBL" id="BRXY01000131">
    <property type="protein sequence ID" value="GMH69263.1"/>
    <property type="molecule type" value="Genomic_DNA"/>
</dbReference>
<dbReference type="InterPro" id="IPR051721">
    <property type="entry name" value="Biopterin_syn/organic_redct"/>
</dbReference>
<sequence length="252" mass="27658">MSSYTALITGSSRGFGKSLAFAVSSKYPNSTIYLLSRPSSHHTETFNNLKKAHTDGTVHKVDIDFNDAADTDNPNNNYINIFKDCIEGIPVPTSSSNKIVLYNNHGTLGHLTASPPLSSVPIDLNLNITSCISLSLLFSSRFPLSSIVNVSSLAALKPFPTWSLYCASKSARDMFHHCLSLSHPTLKTLSYAPGAMDTDMQSHIRLNESDVEMKEAFVKMKEEGKLVDPDVSARKCVELVEVGKEGHVDYWD</sequence>
<dbReference type="InterPro" id="IPR036291">
    <property type="entry name" value="NAD(P)-bd_dom_sf"/>
</dbReference>
<dbReference type="GO" id="GO:0005737">
    <property type="term" value="C:cytoplasm"/>
    <property type="evidence" value="ECO:0007669"/>
    <property type="project" value="UniProtKB-SubCell"/>
</dbReference>
<dbReference type="Pfam" id="PF00106">
    <property type="entry name" value="adh_short"/>
    <property type="match status" value="1"/>
</dbReference>
<evidence type="ECO:0000256" key="4">
    <source>
        <dbReference type="ARBA" id="ARBA00023002"/>
    </source>
</evidence>
<keyword evidence="4" id="KW-0560">Oxidoreductase</keyword>
<keyword evidence="2" id="KW-0963">Cytoplasm</keyword>
<evidence type="ECO:0000313" key="5">
    <source>
        <dbReference type="EMBL" id="GMH69263.1"/>
    </source>
</evidence>
<evidence type="ECO:0000313" key="6">
    <source>
        <dbReference type="Proteomes" id="UP001165085"/>
    </source>
</evidence>
<keyword evidence="3" id="KW-0521">NADP</keyword>
<evidence type="ECO:0000256" key="1">
    <source>
        <dbReference type="ARBA" id="ARBA00004496"/>
    </source>
</evidence>
<comment type="subcellular location">
    <subcellularLocation>
        <location evidence="1">Cytoplasm</location>
    </subcellularLocation>
</comment>
<gene>
    <name evidence="5" type="ORF">TrST_g1114</name>
</gene>
<proteinExistence type="predicted"/>
<dbReference type="Proteomes" id="UP001165085">
    <property type="component" value="Unassembled WGS sequence"/>
</dbReference>
<keyword evidence="6" id="KW-1185">Reference proteome</keyword>
<dbReference type="PRINTS" id="PR00081">
    <property type="entry name" value="GDHRDH"/>
</dbReference>
<dbReference type="AlphaFoldDB" id="A0A9W7AHH4"/>
<dbReference type="PANTHER" id="PTHR44085">
    <property type="entry name" value="SEPIAPTERIN REDUCTASE"/>
    <property type="match status" value="1"/>
</dbReference>
<evidence type="ECO:0000256" key="3">
    <source>
        <dbReference type="ARBA" id="ARBA00022857"/>
    </source>
</evidence>
<evidence type="ECO:0008006" key="7">
    <source>
        <dbReference type="Google" id="ProtNLM"/>
    </source>
</evidence>
<accession>A0A9W7AHH4</accession>
<protein>
    <recommendedName>
        <fullName evidence="7">Sepiapterin reductase</fullName>
    </recommendedName>
</protein>
<organism evidence="5 6">
    <name type="scientific">Triparma strigata</name>
    <dbReference type="NCBI Taxonomy" id="1606541"/>
    <lineage>
        <taxon>Eukaryota</taxon>
        <taxon>Sar</taxon>
        <taxon>Stramenopiles</taxon>
        <taxon>Ochrophyta</taxon>
        <taxon>Bolidophyceae</taxon>
        <taxon>Parmales</taxon>
        <taxon>Triparmaceae</taxon>
        <taxon>Triparma</taxon>
    </lineage>
</organism>
<evidence type="ECO:0000256" key="2">
    <source>
        <dbReference type="ARBA" id="ARBA00022490"/>
    </source>
</evidence>
<name>A0A9W7AHH4_9STRA</name>
<reference evidence="6" key="1">
    <citation type="journal article" date="2023" name="Commun. Biol.">
        <title>Genome analysis of Parmales, the sister group of diatoms, reveals the evolutionary specialization of diatoms from phago-mixotrophs to photoautotrophs.</title>
        <authorList>
            <person name="Ban H."/>
            <person name="Sato S."/>
            <person name="Yoshikawa S."/>
            <person name="Yamada K."/>
            <person name="Nakamura Y."/>
            <person name="Ichinomiya M."/>
            <person name="Sato N."/>
            <person name="Blanc-Mathieu R."/>
            <person name="Endo H."/>
            <person name="Kuwata A."/>
            <person name="Ogata H."/>
        </authorList>
    </citation>
    <scope>NUCLEOTIDE SEQUENCE [LARGE SCALE GENOMIC DNA]</scope>
    <source>
        <strain evidence="6">NIES 3701</strain>
    </source>
</reference>
<comment type="caution">
    <text evidence="5">The sequence shown here is derived from an EMBL/GenBank/DDBJ whole genome shotgun (WGS) entry which is preliminary data.</text>
</comment>
<dbReference type="InterPro" id="IPR002347">
    <property type="entry name" value="SDR_fam"/>
</dbReference>
<dbReference type="Gene3D" id="3.40.50.720">
    <property type="entry name" value="NAD(P)-binding Rossmann-like Domain"/>
    <property type="match status" value="1"/>
</dbReference>
<dbReference type="PANTHER" id="PTHR44085:SF2">
    <property type="entry name" value="SEPIAPTERIN REDUCTASE"/>
    <property type="match status" value="1"/>
</dbReference>
<dbReference type="GO" id="GO:0006729">
    <property type="term" value="P:tetrahydrobiopterin biosynthetic process"/>
    <property type="evidence" value="ECO:0007669"/>
    <property type="project" value="TreeGrafter"/>
</dbReference>
<dbReference type="SUPFAM" id="SSF51735">
    <property type="entry name" value="NAD(P)-binding Rossmann-fold domains"/>
    <property type="match status" value="1"/>
</dbReference>